<sequence length="40" mass="4601">MQKRQALSQAEVMSNRVNPKNTPEAVRKSTNTLIGRYNRL</sequence>
<feature type="region of interest" description="Disordered" evidence="1">
    <location>
        <begin position="1"/>
        <end position="40"/>
    </location>
</feature>
<dbReference type="AlphaFoldDB" id="A0A212K9Z2"/>
<dbReference type="EMBL" id="FLUQ01000004">
    <property type="protein sequence ID" value="SBW08513.1"/>
    <property type="molecule type" value="Genomic_DNA"/>
</dbReference>
<name>A0A212K9Z2_9DELT</name>
<reference evidence="2" key="1">
    <citation type="submission" date="2016-04" db="EMBL/GenBank/DDBJ databases">
        <authorList>
            <person name="Evans L.H."/>
            <person name="Alamgir A."/>
            <person name="Owens N."/>
            <person name="Weber N.D."/>
            <person name="Virtaneva K."/>
            <person name="Barbian K."/>
            <person name="Babar A."/>
            <person name="Rosenke K."/>
        </authorList>
    </citation>
    <scope>NUCLEOTIDE SEQUENCE</scope>
    <source>
        <strain evidence="2">86</strain>
    </source>
</reference>
<protein>
    <submittedName>
        <fullName evidence="2">Uncharacterized protein</fullName>
    </submittedName>
</protein>
<proteinExistence type="predicted"/>
<gene>
    <name evidence="2" type="ORF">KL86DPRO_40118</name>
</gene>
<evidence type="ECO:0000256" key="1">
    <source>
        <dbReference type="SAM" id="MobiDB-lite"/>
    </source>
</evidence>
<accession>A0A212K9Z2</accession>
<feature type="compositionally biased region" description="Polar residues" evidence="1">
    <location>
        <begin position="1"/>
        <end position="21"/>
    </location>
</feature>
<evidence type="ECO:0000313" key="2">
    <source>
        <dbReference type="EMBL" id="SBW08513.1"/>
    </source>
</evidence>
<organism evidence="2">
    <name type="scientific">uncultured delta proteobacterium</name>
    <dbReference type="NCBI Taxonomy" id="34034"/>
    <lineage>
        <taxon>Bacteria</taxon>
        <taxon>Deltaproteobacteria</taxon>
        <taxon>environmental samples</taxon>
    </lineage>
</organism>